<evidence type="ECO:0000313" key="17">
    <source>
        <dbReference type="EMBL" id="KAK9064025.1"/>
    </source>
</evidence>
<protein>
    <recommendedName>
        <fullName evidence="12">Probable sodium/metabolite cotransporter BASS4, chloroplastic</fullName>
    </recommendedName>
    <alternativeName>
        <fullName evidence="13">Bile acid-sodium symporter family protein 4</fullName>
    </alternativeName>
</protein>
<dbReference type="FunFam" id="1.20.1280.50:FF:000006">
    <property type="entry name" value="Transport inhibitor response 1"/>
    <property type="match status" value="1"/>
</dbReference>
<keyword evidence="7" id="KW-0934">Plastid</keyword>
<dbReference type="CDD" id="cd22159">
    <property type="entry name" value="F-box_AtTIR1-like"/>
    <property type="match status" value="1"/>
</dbReference>
<feature type="transmembrane region" description="Helical" evidence="15">
    <location>
        <begin position="341"/>
        <end position="361"/>
    </location>
</feature>
<feature type="transmembrane region" description="Helical" evidence="15">
    <location>
        <begin position="307"/>
        <end position="329"/>
    </location>
</feature>
<dbReference type="FunFam" id="3.40.50.1820:FF:000270">
    <property type="entry name" value="Alpha/beta-Hydrolases superfamily protein"/>
    <property type="match status" value="1"/>
</dbReference>
<evidence type="ECO:0000256" key="13">
    <source>
        <dbReference type="ARBA" id="ARBA00076034"/>
    </source>
</evidence>
<keyword evidence="8 15" id="KW-0812">Transmembrane</keyword>
<keyword evidence="9" id="KW-0809">Transit peptide</keyword>
<evidence type="ECO:0000256" key="7">
    <source>
        <dbReference type="ARBA" id="ARBA00022640"/>
    </source>
</evidence>
<dbReference type="GO" id="GO:0016787">
    <property type="term" value="F:hydrolase activity"/>
    <property type="evidence" value="ECO:0007669"/>
    <property type="project" value="UniProtKB-ARBA"/>
</dbReference>
<dbReference type="Pfam" id="PF12697">
    <property type="entry name" value="Abhydrolase_6"/>
    <property type="match status" value="1"/>
</dbReference>
<dbReference type="Pfam" id="PF13593">
    <property type="entry name" value="SBF_like"/>
    <property type="match status" value="2"/>
</dbReference>
<dbReference type="InterPro" id="IPR036047">
    <property type="entry name" value="F-box-like_dom_sf"/>
</dbReference>
<evidence type="ECO:0000256" key="6">
    <source>
        <dbReference type="ARBA" id="ARBA00022528"/>
    </source>
</evidence>
<evidence type="ECO:0000256" key="12">
    <source>
        <dbReference type="ARBA" id="ARBA00067138"/>
    </source>
</evidence>
<dbReference type="PANTHER" id="PTHR18640:SF10">
    <property type="entry name" value="SODIUM_METABOLITE COTRANSPORTER BASS4, CHLOROPLASTIC-RELATED"/>
    <property type="match status" value="1"/>
</dbReference>
<dbReference type="InterPro" id="IPR029058">
    <property type="entry name" value="AB_hydrolase_fold"/>
</dbReference>
<dbReference type="Proteomes" id="UP001408789">
    <property type="component" value="Unassembled WGS sequence"/>
</dbReference>
<keyword evidence="11 15" id="KW-0472">Membrane</keyword>
<evidence type="ECO:0000256" key="4">
    <source>
        <dbReference type="ARBA" id="ARBA00006528"/>
    </source>
</evidence>
<comment type="subcellular location">
    <subcellularLocation>
        <location evidence="3">Membrane</location>
        <topology evidence="3">Multi-pass membrane protein</topology>
    </subcellularLocation>
    <subcellularLocation>
        <location evidence="2">Plastid</location>
        <location evidence="2">Chloroplast envelope</location>
    </subcellularLocation>
</comment>
<dbReference type="SUPFAM" id="SSF53474">
    <property type="entry name" value="alpha/beta-Hydrolases"/>
    <property type="match status" value="1"/>
</dbReference>
<dbReference type="Gene3D" id="3.40.50.1820">
    <property type="entry name" value="alpha/beta hydrolase"/>
    <property type="match status" value="1"/>
</dbReference>
<feature type="transmembrane region" description="Helical" evidence="15">
    <location>
        <begin position="244"/>
        <end position="265"/>
    </location>
</feature>
<dbReference type="InterPro" id="IPR041567">
    <property type="entry name" value="COI1_F-box"/>
</dbReference>
<evidence type="ECO:0000256" key="11">
    <source>
        <dbReference type="ARBA" id="ARBA00023136"/>
    </source>
</evidence>
<evidence type="ECO:0000259" key="16">
    <source>
        <dbReference type="SMART" id="SM00256"/>
    </source>
</evidence>
<reference evidence="17 18" key="1">
    <citation type="submission" date="2024-04" db="EMBL/GenBank/DDBJ databases">
        <title>The reference genome of an endangered Asteraceae, Deinandra increscens subsp. villosa, native to the Central Coast of California.</title>
        <authorList>
            <person name="Guilliams M."/>
            <person name="Hasenstab-Lehman K."/>
            <person name="Meyer R."/>
            <person name="Mcevoy S."/>
        </authorList>
    </citation>
    <scope>NUCLEOTIDE SEQUENCE [LARGE SCALE GENOMIC DNA]</scope>
    <source>
        <tissue evidence="17">Leaf</tissue>
    </source>
</reference>
<dbReference type="EMBL" id="JBCNJP010000018">
    <property type="protein sequence ID" value="KAK9064025.1"/>
    <property type="molecule type" value="Genomic_DNA"/>
</dbReference>
<feature type="transmembrane region" description="Helical" evidence="15">
    <location>
        <begin position="470"/>
        <end position="492"/>
    </location>
</feature>
<evidence type="ECO:0000256" key="15">
    <source>
        <dbReference type="SAM" id="Phobius"/>
    </source>
</evidence>
<evidence type="ECO:0000256" key="14">
    <source>
        <dbReference type="SAM" id="MobiDB-lite"/>
    </source>
</evidence>
<name>A0AAP0D0R5_9ASTR</name>
<evidence type="ECO:0000313" key="18">
    <source>
        <dbReference type="Proteomes" id="UP001408789"/>
    </source>
</evidence>
<dbReference type="FunFam" id="1.20.1530.20:FF:000021">
    <property type="entry name" value="Probable sodium/metabolite cotransporter BASS4, chloroplastic"/>
    <property type="match status" value="1"/>
</dbReference>
<feature type="transmembrane region" description="Helical" evidence="15">
    <location>
        <begin position="405"/>
        <end position="423"/>
    </location>
</feature>
<dbReference type="GO" id="GO:0016020">
    <property type="term" value="C:membrane"/>
    <property type="evidence" value="ECO:0007669"/>
    <property type="project" value="UniProtKB-SubCell"/>
</dbReference>
<feature type="transmembrane region" description="Helical" evidence="15">
    <location>
        <begin position="832"/>
        <end position="849"/>
    </location>
</feature>
<dbReference type="Gene3D" id="1.20.1280.50">
    <property type="match status" value="1"/>
</dbReference>
<keyword evidence="6" id="KW-0150">Chloroplast</keyword>
<comment type="function">
    <text evidence="1">May function as sodium-coupled metabolite transporter across the chloroplast envelope.</text>
</comment>
<evidence type="ECO:0000256" key="3">
    <source>
        <dbReference type="ARBA" id="ARBA00004141"/>
    </source>
</evidence>
<feature type="transmembrane region" description="Helical" evidence="15">
    <location>
        <begin position="662"/>
        <end position="678"/>
    </location>
</feature>
<keyword evidence="18" id="KW-1185">Reference proteome</keyword>
<evidence type="ECO:0000256" key="1">
    <source>
        <dbReference type="ARBA" id="ARBA00003198"/>
    </source>
</evidence>
<accession>A0AAP0D0R5</accession>
<feature type="transmembrane region" description="Helical" evidence="15">
    <location>
        <begin position="580"/>
        <end position="604"/>
    </location>
</feature>
<feature type="transmembrane region" description="Helical" evidence="15">
    <location>
        <begin position="690"/>
        <end position="712"/>
    </location>
</feature>
<evidence type="ECO:0000256" key="8">
    <source>
        <dbReference type="ARBA" id="ARBA00022692"/>
    </source>
</evidence>
<proteinExistence type="inferred from homology"/>
<gene>
    <name evidence="17" type="ORF">SSX86_017897</name>
</gene>
<evidence type="ECO:0000256" key="10">
    <source>
        <dbReference type="ARBA" id="ARBA00022989"/>
    </source>
</evidence>
<feature type="compositionally biased region" description="Polar residues" evidence="14">
    <location>
        <begin position="165"/>
        <end position="177"/>
    </location>
</feature>
<comment type="caution">
    <text evidence="17">The sequence shown here is derived from an EMBL/GenBank/DDBJ whole genome shotgun (WGS) entry which is preliminary data.</text>
</comment>
<feature type="transmembrane region" description="Helical" evidence="15">
    <location>
        <begin position="624"/>
        <end position="642"/>
    </location>
</feature>
<evidence type="ECO:0000256" key="5">
    <source>
        <dbReference type="ARBA" id="ARBA00022448"/>
    </source>
</evidence>
<dbReference type="InterPro" id="IPR000073">
    <property type="entry name" value="AB_hydrolase_1"/>
</dbReference>
<dbReference type="PANTHER" id="PTHR18640">
    <property type="entry name" value="SOLUTE CARRIER FAMILY 10 MEMBER 7"/>
    <property type="match status" value="1"/>
</dbReference>
<comment type="similarity">
    <text evidence="4">Belongs to the bile acid:sodium symporter (BASS) (TC 2.A.28) family.</text>
</comment>
<dbReference type="SMART" id="SM00256">
    <property type="entry name" value="FBOX"/>
    <property type="match status" value="1"/>
</dbReference>
<dbReference type="Gene3D" id="1.20.1530.20">
    <property type="match status" value="2"/>
</dbReference>
<evidence type="ECO:0000256" key="2">
    <source>
        <dbReference type="ARBA" id="ARBA00004119"/>
    </source>
</evidence>
<keyword evidence="5" id="KW-0813">Transport</keyword>
<dbReference type="InterPro" id="IPR001810">
    <property type="entry name" value="F-box_dom"/>
</dbReference>
<dbReference type="Pfam" id="PF18511">
    <property type="entry name" value="F-box_5"/>
    <property type="match status" value="1"/>
</dbReference>
<feature type="region of interest" description="Disordered" evidence="14">
    <location>
        <begin position="165"/>
        <end position="184"/>
    </location>
</feature>
<dbReference type="AlphaFoldDB" id="A0AAP0D0R5"/>
<dbReference type="InterPro" id="IPR038770">
    <property type="entry name" value="Na+/solute_symporter_sf"/>
</dbReference>
<feature type="transmembrane region" description="Helical" evidence="15">
    <location>
        <begin position="368"/>
        <end position="393"/>
    </location>
</feature>
<evidence type="ECO:0000256" key="9">
    <source>
        <dbReference type="ARBA" id="ARBA00022946"/>
    </source>
</evidence>
<keyword evidence="10 15" id="KW-1133">Transmembrane helix</keyword>
<dbReference type="InterPro" id="IPR016833">
    <property type="entry name" value="Put_Na-Bile_cotransptr"/>
</dbReference>
<sequence length="1175" mass="127522">MEIGAGGLQGSSESIERREGMEIGVGGCKGRRCCLVCGGGRLSDPPCPATTIPTVKNQHHHHRNATTAPPYLDSSDKCGFPDEVLERVLSLIDSHKDRSSVSLVCKDWYNAERWSRRDVFIGNCYSVSPEIVVASVWCEASLPFPPLGQMAGTLQTLLNLTSPVTGTSPYRPSNRKSNPSHRILSGNRSFGGNISKSLLPRELRSVIGAIVIRNSANSAQGNGGSNQPGKQLVPWNFLVSAEPLLNFAASNFLPLALIGGVALGLANPSLGCLAHSYHVSKFSTFGIFIISGLTLRSEEIGAAAEAWPVGLFGLASILLFTPLFSRIILQLHLQPQEFVTGLALFCCMPTTLSSGVALTRLAGGNSALALAMTVISSLLGILIVPFSISKLIAGGVGASVPADQLFKSLIVTLLIPLILGKVLRESFKGVADFADSNRKLLSKLNALLLSLVPWIQVSRSRALLLAVKPAVFLVAVVMGALLHLILLGFNALSIRILCAVSGGSKSVFAKKENASALLLVASQKTLPVLVAVVDQLGGTFGESGLLVLPCVAAHLNQIIMDSFFVSFWNKKEQSVSNAKLAGGNSALALAMTVLSSLLGILIVPFSISRLISGGVGATVPADEMFRSLIVTVLIPLVLGKVFRESVKGMADIVDSNRKHLSALGAILLSLIPWVQVSKSRPLLLMVKPEVVLVAVLMGVILHLVLLCFNAFAIQILCAISGGSKSVFAKEDNYKTLLLVASQKTVSVLVAVVEQLGGTFGEAGLLILPCVSAHISQVIIDSLIVGLWNKRKQSLANVKTKSSAHLLPRPSPSSIFRRPEHHQMKAPQPYDKTFKTTTILFLIAFLAWAYQNTCPPPPKLCGSAGGPPVTGPRVTVRDGRHLAYNEYGVSKHTAKYKIVFVHGFGSCRYDESVYHPELFEELKIYMVTFDRPGYGESDPDPKRTIRSFALDIEDLADKLELGSKFYVIGYSMGQQGAWGSLKYIPHRLAGVALIAPVVNYWWSSFPRNLTMAAYKLQPLQDQWAVGVSHYMPWLVYWWNTQKWFPCSSVIAGKPNFSATDWKLIAERRGQGSPTSQPSLKDYARQQGLAESIFRDMRVGFGKWEFDPMEIENPFPSKEGRVHLWHGDEDGLVPVSLQRYITKKLPWIQYHELPGVGHLLPNYNVPLNITYIDDHES</sequence>
<feature type="transmembrane region" description="Helical" evidence="15">
    <location>
        <begin position="444"/>
        <end position="464"/>
    </location>
</feature>
<dbReference type="GO" id="GO:0009941">
    <property type="term" value="C:chloroplast envelope"/>
    <property type="evidence" value="ECO:0007669"/>
    <property type="project" value="UniProtKB-SubCell"/>
</dbReference>
<feature type="domain" description="F-box" evidence="16">
    <location>
        <begin position="80"/>
        <end position="121"/>
    </location>
</feature>
<organism evidence="17 18">
    <name type="scientific">Deinandra increscens subsp. villosa</name>
    <dbReference type="NCBI Taxonomy" id="3103831"/>
    <lineage>
        <taxon>Eukaryota</taxon>
        <taxon>Viridiplantae</taxon>
        <taxon>Streptophyta</taxon>
        <taxon>Embryophyta</taxon>
        <taxon>Tracheophyta</taxon>
        <taxon>Spermatophyta</taxon>
        <taxon>Magnoliopsida</taxon>
        <taxon>eudicotyledons</taxon>
        <taxon>Gunneridae</taxon>
        <taxon>Pentapetalae</taxon>
        <taxon>asterids</taxon>
        <taxon>campanulids</taxon>
        <taxon>Asterales</taxon>
        <taxon>Asteraceae</taxon>
        <taxon>Asteroideae</taxon>
        <taxon>Heliantheae alliance</taxon>
        <taxon>Madieae</taxon>
        <taxon>Madiinae</taxon>
        <taxon>Deinandra</taxon>
    </lineage>
</organism>
<dbReference type="SUPFAM" id="SSF81383">
    <property type="entry name" value="F-box domain"/>
    <property type="match status" value="1"/>
</dbReference>